<dbReference type="AlphaFoldDB" id="A0A7S7M1M1"/>
<dbReference type="EMBL" id="CP054493">
    <property type="protein sequence ID" value="QOY55402.1"/>
    <property type="molecule type" value="Genomic_DNA"/>
</dbReference>
<proteinExistence type="predicted"/>
<keyword evidence="2" id="KW-1185">Reference proteome</keyword>
<evidence type="ECO:0000313" key="1">
    <source>
        <dbReference type="EMBL" id="QOY55402.1"/>
    </source>
</evidence>
<dbReference type="Proteomes" id="UP000593836">
    <property type="component" value="Chromosome"/>
</dbReference>
<organism evidence="1 2">
    <name type="scientific">Candidatus Sulfurimonas marisnigri</name>
    <dbReference type="NCBI Taxonomy" id="2740405"/>
    <lineage>
        <taxon>Bacteria</taxon>
        <taxon>Pseudomonadati</taxon>
        <taxon>Campylobacterota</taxon>
        <taxon>Epsilonproteobacteria</taxon>
        <taxon>Campylobacterales</taxon>
        <taxon>Sulfurimonadaceae</taxon>
        <taxon>Sulfurimonas</taxon>
    </lineage>
</organism>
<sequence length="50" mass="5800">MINKGTSVSDGIMYTLDISNVKDELLKLEKFVNFKLFEEKLTNTKIDDFL</sequence>
<protein>
    <submittedName>
        <fullName evidence="1">Uncharacterized protein</fullName>
    </submittedName>
</protein>
<name>A0A7S7M1M1_9BACT</name>
<reference evidence="1 2" key="1">
    <citation type="submission" date="2020-05" db="EMBL/GenBank/DDBJ databases">
        <title>Sulfurimonas marisnigri, sp. nov., and Sulfurimonas baltica, sp. nov., manganese oxide reducing chemolithoautotrophs of the class Epsilonproteobacteria isolated from the pelagic redoxclines of the Black and Baltic Seas and emended description of the genus Sulfurimonas.</title>
        <authorList>
            <person name="Henkel J.V."/>
            <person name="Laudan C."/>
            <person name="Werner J."/>
            <person name="Neu T."/>
            <person name="Plewe S."/>
            <person name="Sproer C."/>
            <person name="Bunk B."/>
            <person name="Schulz-Vogt H.N."/>
        </authorList>
    </citation>
    <scope>NUCLEOTIDE SEQUENCE [LARGE SCALE GENOMIC DNA]</scope>
    <source>
        <strain evidence="1 2">SoZ1</strain>
    </source>
</reference>
<gene>
    <name evidence="1" type="ORF">HUE87_03970</name>
</gene>
<evidence type="ECO:0000313" key="2">
    <source>
        <dbReference type="Proteomes" id="UP000593836"/>
    </source>
</evidence>
<dbReference type="RefSeq" id="WP_194367442.1">
    <property type="nucleotide sequence ID" value="NZ_CP054493.1"/>
</dbReference>
<dbReference type="KEGG" id="smas:HUE87_03970"/>
<accession>A0A7S7M1M1</accession>